<dbReference type="InterPro" id="IPR000601">
    <property type="entry name" value="PKD_dom"/>
</dbReference>
<feature type="region of interest" description="Disordered" evidence="1">
    <location>
        <begin position="159"/>
        <end position="192"/>
    </location>
</feature>
<feature type="domain" description="PKD" evidence="3">
    <location>
        <begin position="225"/>
        <end position="279"/>
    </location>
</feature>
<dbReference type="SUPFAM" id="SSF49299">
    <property type="entry name" value="PKD domain"/>
    <property type="match status" value="1"/>
</dbReference>
<evidence type="ECO:0000313" key="6">
    <source>
        <dbReference type="Proteomes" id="UP000231276"/>
    </source>
</evidence>
<organism evidence="5 6">
    <name type="scientific">Candidatus Campbellbacteria bacterium CG22_combo_CG10-13_8_21_14_all_43_18</name>
    <dbReference type="NCBI Taxonomy" id="1974530"/>
    <lineage>
        <taxon>Bacteria</taxon>
        <taxon>Candidatus Campbelliibacteriota</taxon>
    </lineage>
</organism>
<dbReference type="SUPFAM" id="SSF74853">
    <property type="entry name" value="Lamin A/C globular tail domain"/>
    <property type="match status" value="2"/>
</dbReference>
<protein>
    <recommendedName>
        <fullName evidence="7">PKD domain-containing protein</fullName>
    </recommendedName>
</protein>
<gene>
    <name evidence="5" type="ORF">COW82_02095</name>
</gene>
<feature type="transmembrane region" description="Helical" evidence="2">
    <location>
        <begin position="438"/>
        <end position="456"/>
    </location>
</feature>
<reference evidence="5 6" key="1">
    <citation type="submission" date="2017-09" db="EMBL/GenBank/DDBJ databases">
        <title>Depth-based differentiation of microbial function through sediment-hosted aquifers and enrichment of novel symbionts in the deep terrestrial subsurface.</title>
        <authorList>
            <person name="Probst A.J."/>
            <person name="Ladd B."/>
            <person name="Jarett J.K."/>
            <person name="Geller-Mcgrath D.E."/>
            <person name="Sieber C.M."/>
            <person name="Emerson J.B."/>
            <person name="Anantharaman K."/>
            <person name="Thomas B.C."/>
            <person name="Malmstrom R."/>
            <person name="Stieglmeier M."/>
            <person name="Klingl A."/>
            <person name="Woyke T."/>
            <person name="Ryan C.M."/>
            <person name="Banfield J.F."/>
        </authorList>
    </citation>
    <scope>NUCLEOTIDE SEQUENCE [LARGE SCALE GENOMIC DNA]</scope>
    <source>
        <strain evidence="5">CG22_combo_CG10-13_8_21_14_all_43_18</strain>
    </source>
</reference>
<evidence type="ECO:0000313" key="5">
    <source>
        <dbReference type="EMBL" id="PIP86425.1"/>
    </source>
</evidence>
<proteinExistence type="predicted"/>
<evidence type="ECO:0000256" key="2">
    <source>
        <dbReference type="SAM" id="Phobius"/>
    </source>
</evidence>
<evidence type="ECO:0000259" key="3">
    <source>
        <dbReference type="PROSITE" id="PS50093"/>
    </source>
</evidence>
<dbReference type="SMART" id="SM00089">
    <property type="entry name" value="PKD"/>
    <property type="match status" value="1"/>
</dbReference>
<comment type="caution">
    <text evidence="5">The sequence shown here is derived from an EMBL/GenBank/DDBJ whole genome shotgun (WGS) entry which is preliminary data.</text>
</comment>
<keyword evidence="2" id="KW-1133">Transmembrane helix</keyword>
<keyword evidence="2" id="KW-0812">Transmembrane</keyword>
<sequence length="469" mass="50385">MRPRNKVFLFLSLLFFPVFSFGQIIITEIMYDLPGSDAGREWIEVSNTTGSSVSLSLWKLFENGTNHNLVLHQGNENLPSGGSAIISDNPAKFLSDHPGFNGAIFDSSFSLSNTGETLAIRNDELEDIDSVSYLSDSGAAGDGESLALFGENWLAAAPSPGNFSEGSDKEAAPNPNESASSSGGNTSGETVNFPKGSIKTSIIGEKNILSGADVFFEAGSLGVKGEPLENARHLWNFGDGTILEGEKVLHNYIYPGEYAVFLEVSSENFTATDKLYVSVLPSNLSISSAEVLFIKLKNDSAKEINLSRWILKAGGKFFIIPENTYIRPNGEITFPGERTLLNGSLEPVNLLYPNGRVAYSFNQKTGAFSSGPSNQASSINFETSPSRAVKLPGVDIRGEIVAQASSAFSSSPSNLEDDPDFLTDEAPAQAKRGGLSKWIILLVSLILLSSFGLLYIQKDAKVEGFTIIE</sequence>
<evidence type="ECO:0000259" key="4">
    <source>
        <dbReference type="PROSITE" id="PS51841"/>
    </source>
</evidence>
<dbReference type="InterPro" id="IPR001322">
    <property type="entry name" value="Lamin_tail_dom"/>
</dbReference>
<dbReference type="InterPro" id="IPR022409">
    <property type="entry name" value="PKD/Chitinase_dom"/>
</dbReference>
<dbReference type="InterPro" id="IPR036415">
    <property type="entry name" value="Lamin_tail_dom_sf"/>
</dbReference>
<name>A0A2H0DW77_9BACT</name>
<dbReference type="Proteomes" id="UP000231276">
    <property type="component" value="Unassembled WGS sequence"/>
</dbReference>
<evidence type="ECO:0000256" key="1">
    <source>
        <dbReference type="SAM" id="MobiDB-lite"/>
    </source>
</evidence>
<feature type="domain" description="LTD" evidence="4">
    <location>
        <begin position="17"/>
        <end position="135"/>
    </location>
</feature>
<dbReference type="AlphaFoldDB" id="A0A2H0DW77"/>
<feature type="compositionally biased region" description="Low complexity" evidence="1">
    <location>
        <begin position="172"/>
        <end position="184"/>
    </location>
</feature>
<dbReference type="EMBL" id="PCTS01000029">
    <property type="protein sequence ID" value="PIP86425.1"/>
    <property type="molecule type" value="Genomic_DNA"/>
</dbReference>
<accession>A0A2H0DW77</accession>
<dbReference type="PROSITE" id="PS51841">
    <property type="entry name" value="LTD"/>
    <property type="match status" value="1"/>
</dbReference>
<dbReference type="Pfam" id="PF00932">
    <property type="entry name" value="LTD"/>
    <property type="match status" value="1"/>
</dbReference>
<keyword evidence="2" id="KW-0472">Membrane</keyword>
<evidence type="ECO:0008006" key="7">
    <source>
        <dbReference type="Google" id="ProtNLM"/>
    </source>
</evidence>
<dbReference type="InterPro" id="IPR013783">
    <property type="entry name" value="Ig-like_fold"/>
</dbReference>
<dbReference type="Gene3D" id="2.60.40.10">
    <property type="entry name" value="Immunoglobulins"/>
    <property type="match status" value="1"/>
</dbReference>
<dbReference type="Pfam" id="PF18911">
    <property type="entry name" value="PKD_4"/>
    <property type="match status" value="1"/>
</dbReference>
<dbReference type="PROSITE" id="PS50093">
    <property type="entry name" value="PKD"/>
    <property type="match status" value="1"/>
</dbReference>
<dbReference type="InterPro" id="IPR035986">
    <property type="entry name" value="PKD_dom_sf"/>
</dbReference>